<dbReference type="Gene3D" id="3.30.70.3490">
    <property type="match status" value="1"/>
</dbReference>
<comment type="caution">
    <text evidence="4">The sequence shown here is derived from an EMBL/GenBank/DDBJ whole genome shotgun (WGS) entry which is preliminary data.</text>
</comment>
<dbReference type="PANTHER" id="PTHR10972">
    <property type="entry name" value="OXYSTEROL-BINDING PROTEIN-RELATED"/>
    <property type="match status" value="1"/>
</dbReference>
<dbReference type="InterPro" id="IPR000648">
    <property type="entry name" value="Oxysterol-bd"/>
</dbReference>
<organism evidence="4 5">
    <name type="scientific">Discina gigas</name>
    <dbReference type="NCBI Taxonomy" id="1032678"/>
    <lineage>
        <taxon>Eukaryota</taxon>
        <taxon>Fungi</taxon>
        <taxon>Dikarya</taxon>
        <taxon>Ascomycota</taxon>
        <taxon>Pezizomycotina</taxon>
        <taxon>Pezizomycetes</taxon>
        <taxon>Pezizales</taxon>
        <taxon>Discinaceae</taxon>
        <taxon>Discina</taxon>
    </lineage>
</organism>
<evidence type="ECO:0000256" key="2">
    <source>
        <dbReference type="RuleBase" id="RU003844"/>
    </source>
</evidence>
<protein>
    <recommendedName>
        <fullName evidence="6">Oxysterol-binding protein</fullName>
    </recommendedName>
</protein>
<name>A0ABR3GF61_9PEZI</name>
<evidence type="ECO:0000256" key="1">
    <source>
        <dbReference type="ARBA" id="ARBA00008842"/>
    </source>
</evidence>
<proteinExistence type="inferred from homology"/>
<evidence type="ECO:0000256" key="3">
    <source>
        <dbReference type="SAM" id="MobiDB-lite"/>
    </source>
</evidence>
<dbReference type="Proteomes" id="UP001447188">
    <property type="component" value="Unassembled WGS sequence"/>
</dbReference>
<dbReference type="SUPFAM" id="SSF144000">
    <property type="entry name" value="Oxysterol-binding protein-like"/>
    <property type="match status" value="1"/>
</dbReference>
<evidence type="ECO:0000313" key="5">
    <source>
        <dbReference type="Proteomes" id="UP001447188"/>
    </source>
</evidence>
<gene>
    <name evidence="4" type="ORF">Q9L58_006479</name>
</gene>
<dbReference type="InterPro" id="IPR018494">
    <property type="entry name" value="Oxysterol-bd_CS"/>
</dbReference>
<dbReference type="InterPro" id="IPR037239">
    <property type="entry name" value="OSBP_sf"/>
</dbReference>
<dbReference type="PROSITE" id="PS01013">
    <property type="entry name" value="OSBP"/>
    <property type="match status" value="1"/>
</dbReference>
<dbReference type="Pfam" id="PF01237">
    <property type="entry name" value="Oxysterol_BP"/>
    <property type="match status" value="1"/>
</dbReference>
<comment type="similarity">
    <text evidence="1 2">Belongs to the OSBP family.</text>
</comment>
<sequence>MESSSNASSAYASTVATPSTTPPPSGSISNAGSDAENQSKLKSAFSVSTSLWDPEPVTDCVSAPPNRILLGILKRFIGVSDIASVRFSLPSQLLEPVPNLEYWNYLDRPETFVSIGDSDDGLERFLGVLRFWFTKDLKFVKGKPCKPYNSTLGEFFRCSWDVETTLPPVPVPRPISRGSAKSKSTSISIPASATVPTSKAPVRVSFLTEQTSHHPPVSAFYIDCPDKGISARGYDQISAKFTGTSIRVTPGEHNLGIFINLNSRGNESYRLTHPAASLGGLLRGSLNLYVEDVCYVTCPKTKLKAILHYLGDSWLGKAKHRVEGIIYEYGGEEDNITKIKDVPPKAVRAKIEGSWMTQTYYTLPGSSEKYLLIDLDPLVPAQKACPPPEIMLPNESRKMWQGVSDAIHAKDYARATQLKCEIEDRQREKAAARAAAELEWKPRFFEAPALTAGQPTLSKDGELALKGLYTGDYKLAASGVTGA</sequence>
<reference evidence="4 5" key="1">
    <citation type="submission" date="2024-02" db="EMBL/GenBank/DDBJ databases">
        <title>Discinaceae phylogenomics.</title>
        <authorList>
            <person name="Dirks A.C."/>
            <person name="James T.Y."/>
        </authorList>
    </citation>
    <scope>NUCLEOTIDE SEQUENCE [LARGE SCALE GENOMIC DNA]</scope>
    <source>
        <strain evidence="4 5">ACD0624</strain>
    </source>
</reference>
<dbReference type="EMBL" id="JBBBZM010000090">
    <property type="protein sequence ID" value="KAL0634592.1"/>
    <property type="molecule type" value="Genomic_DNA"/>
</dbReference>
<evidence type="ECO:0000313" key="4">
    <source>
        <dbReference type="EMBL" id="KAL0634592.1"/>
    </source>
</evidence>
<feature type="compositionally biased region" description="Low complexity" evidence="3">
    <location>
        <begin position="1"/>
        <end position="19"/>
    </location>
</feature>
<feature type="region of interest" description="Disordered" evidence="3">
    <location>
        <begin position="1"/>
        <end position="37"/>
    </location>
</feature>
<dbReference type="PANTHER" id="PTHR10972:SF212">
    <property type="entry name" value="OXYSTEROL-BINDING PROTEIN-LIKE PROTEIN 1"/>
    <property type="match status" value="1"/>
</dbReference>
<evidence type="ECO:0008006" key="6">
    <source>
        <dbReference type="Google" id="ProtNLM"/>
    </source>
</evidence>
<dbReference type="Gene3D" id="2.40.160.120">
    <property type="match status" value="1"/>
</dbReference>
<keyword evidence="5" id="KW-1185">Reference proteome</keyword>
<accession>A0ABR3GF61</accession>